<feature type="region of interest" description="Disordered" evidence="5">
    <location>
        <begin position="20"/>
        <end position="39"/>
    </location>
</feature>
<evidence type="ECO:0000256" key="3">
    <source>
        <dbReference type="ARBA" id="ARBA00023002"/>
    </source>
</evidence>
<dbReference type="PANTHER" id="PTHR11709">
    <property type="entry name" value="MULTI-COPPER OXIDASE"/>
    <property type="match status" value="1"/>
</dbReference>
<feature type="domain" description="Plastocyanin-like" evidence="7">
    <location>
        <begin position="265"/>
        <end position="405"/>
    </location>
</feature>
<feature type="signal peptide" evidence="6">
    <location>
        <begin position="1"/>
        <end position="20"/>
    </location>
</feature>
<dbReference type="InterPro" id="IPR002355">
    <property type="entry name" value="Cu_oxidase_Cu_BS"/>
</dbReference>
<feature type="compositionally biased region" description="Low complexity" evidence="5">
    <location>
        <begin position="20"/>
        <end position="32"/>
    </location>
</feature>
<feature type="domain" description="Plastocyanin-like" evidence="9">
    <location>
        <begin position="140"/>
        <end position="254"/>
    </location>
</feature>
<evidence type="ECO:0000256" key="5">
    <source>
        <dbReference type="SAM" id="MobiDB-lite"/>
    </source>
</evidence>
<dbReference type="InterPro" id="IPR045087">
    <property type="entry name" value="Cu-oxidase_fam"/>
</dbReference>
<dbReference type="CDD" id="cd13901">
    <property type="entry name" value="CuRO_3_MaLCC_like"/>
    <property type="match status" value="1"/>
</dbReference>
<evidence type="ECO:0000259" key="9">
    <source>
        <dbReference type="Pfam" id="PF07732"/>
    </source>
</evidence>
<dbReference type="PROSITE" id="PS00080">
    <property type="entry name" value="MULTICOPPER_OXIDASE2"/>
    <property type="match status" value="1"/>
</dbReference>
<protein>
    <recommendedName>
        <fullName evidence="12">Multicopper oxidase</fullName>
    </recommendedName>
</protein>
<dbReference type="Pfam" id="PF00394">
    <property type="entry name" value="Cu-oxidase"/>
    <property type="match status" value="1"/>
</dbReference>
<dbReference type="Pfam" id="PF07731">
    <property type="entry name" value="Cu-oxidase_2"/>
    <property type="match status" value="1"/>
</dbReference>
<organism evidence="10 11">
    <name type="scientific">Friedmanniomyces endolithicus</name>
    <dbReference type="NCBI Taxonomy" id="329885"/>
    <lineage>
        <taxon>Eukaryota</taxon>
        <taxon>Fungi</taxon>
        <taxon>Dikarya</taxon>
        <taxon>Ascomycota</taxon>
        <taxon>Pezizomycotina</taxon>
        <taxon>Dothideomycetes</taxon>
        <taxon>Dothideomycetidae</taxon>
        <taxon>Mycosphaerellales</taxon>
        <taxon>Teratosphaeriaceae</taxon>
        <taxon>Friedmanniomyces</taxon>
    </lineage>
</organism>
<dbReference type="EMBL" id="JAUJLE010000341">
    <property type="protein sequence ID" value="KAK0959972.1"/>
    <property type="molecule type" value="Genomic_DNA"/>
</dbReference>
<proteinExistence type="inferred from homology"/>
<dbReference type="GO" id="GO:0016491">
    <property type="term" value="F:oxidoreductase activity"/>
    <property type="evidence" value="ECO:0007669"/>
    <property type="project" value="UniProtKB-KW"/>
</dbReference>
<dbReference type="InterPro" id="IPR011706">
    <property type="entry name" value="Cu-oxidase_C"/>
</dbReference>
<keyword evidence="4" id="KW-0186">Copper</keyword>
<name>A0AAN6HC75_9PEZI</name>
<keyword evidence="11" id="KW-1185">Reference proteome</keyword>
<evidence type="ECO:0000259" key="8">
    <source>
        <dbReference type="Pfam" id="PF07731"/>
    </source>
</evidence>
<dbReference type="PANTHER" id="PTHR11709:SF145">
    <property type="entry name" value="LCC1"/>
    <property type="match status" value="1"/>
</dbReference>
<dbReference type="Gene3D" id="2.60.40.420">
    <property type="entry name" value="Cupredoxins - blue copper proteins"/>
    <property type="match status" value="3"/>
</dbReference>
<evidence type="ECO:0008006" key="12">
    <source>
        <dbReference type="Google" id="ProtNLM"/>
    </source>
</evidence>
<dbReference type="AlphaFoldDB" id="A0AAN6HC75"/>
<evidence type="ECO:0000313" key="11">
    <source>
        <dbReference type="Proteomes" id="UP001175353"/>
    </source>
</evidence>
<keyword evidence="6" id="KW-0732">Signal</keyword>
<feature type="domain" description="Plastocyanin-like" evidence="8">
    <location>
        <begin position="494"/>
        <end position="633"/>
    </location>
</feature>
<gene>
    <name evidence="10" type="ORF">LTR91_020576</name>
</gene>
<evidence type="ECO:0000256" key="2">
    <source>
        <dbReference type="ARBA" id="ARBA00022723"/>
    </source>
</evidence>
<evidence type="ECO:0000313" key="10">
    <source>
        <dbReference type="EMBL" id="KAK0959972.1"/>
    </source>
</evidence>
<keyword evidence="3" id="KW-0560">Oxidoreductase</keyword>
<evidence type="ECO:0000256" key="1">
    <source>
        <dbReference type="ARBA" id="ARBA00010609"/>
    </source>
</evidence>
<dbReference type="InterPro" id="IPR008972">
    <property type="entry name" value="Cupredoxin"/>
</dbReference>
<dbReference type="InterPro" id="IPR011707">
    <property type="entry name" value="Cu-oxidase-like_N"/>
</dbReference>
<dbReference type="GO" id="GO:0005507">
    <property type="term" value="F:copper ion binding"/>
    <property type="evidence" value="ECO:0007669"/>
    <property type="project" value="InterPro"/>
</dbReference>
<feature type="chain" id="PRO_5043022984" description="Multicopper oxidase" evidence="6">
    <location>
        <begin position="21"/>
        <end position="668"/>
    </location>
</feature>
<dbReference type="CDD" id="cd13880">
    <property type="entry name" value="CuRO_2_MaLCC_like"/>
    <property type="match status" value="1"/>
</dbReference>
<accession>A0AAN6HC75</accession>
<dbReference type="Pfam" id="PF07732">
    <property type="entry name" value="Cu-oxidase_3"/>
    <property type="match status" value="1"/>
</dbReference>
<evidence type="ECO:0000256" key="4">
    <source>
        <dbReference type="ARBA" id="ARBA00023008"/>
    </source>
</evidence>
<dbReference type="FunFam" id="2.60.40.420:FF:000021">
    <property type="entry name" value="Extracellular dihydrogeodin oxidase/laccase"/>
    <property type="match status" value="1"/>
</dbReference>
<dbReference type="CDD" id="cd13854">
    <property type="entry name" value="CuRO_1_MaLCC_like"/>
    <property type="match status" value="1"/>
</dbReference>
<comment type="caution">
    <text evidence="10">The sequence shown here is derived from an EMBL/GenBank/DDBJ whole genome shotgun (WGS) entry which is preliminary data.</text>
</comment>
<sequence length="668" mass="71875">MAGRLFSKCAAILLAGVASAAPAPQQQTNTASVNTTDNTPVTTAFTTQITPTPSSLGGPAATNFFSPAMLLKGSNLKPHLSQQQTNGKSQLGLLHAPRLPKWLNGPLPHGTPWGPATPGNTNPYTNPPNTGMTRSYTFHISEQTIAPDGVEKPGLVINGAFPGPTIEANWGDWIDVTVYNDLSTEGTTLHWHGLLQSATPWFDGVPAVQQCPIAPGSSFNYRFRADLYGTSWYHSHTSAQYAGGLVGAMIIYGPHNSDYDVDLGPIMLSDWYHTDYYTLVEQTMAPISAGLPPPISQNNLINGKMNYPCDAVTTPVSGFNCTPNAGISKFNVTSGLTYRLRLINSGAEGIQKFSIDGAKLTVIANDFVPIQPYDVDVVTLGVGQRSDVLFKATGKPTDAVWMRSTLGTSAFVGGCTLNDGISPEAVAAIYYQSANTSVVPTTVSTVPSSEIESCANDPLSSTVPSFKLTPPVKPHTEQIVNITFQSNGTHDLFYMNNSTFRADYNDPILLDAKLGHHTFPAEYNVYDFGASSSVSLIVYNYAQTGVHPMHLHGHNMYVLAVGTGLWDGDVVNANNPQRRDVQLLPNAVSATEPGHIVIQFDSSPSTASVWPFHCHIAWHVSAGLYINILEQPEAIKHDMQIPSIMAQTCRDWSSWTGKNVVPEIDSGL</sequence>
<evidence type="ECO:0000256" key="6">
    <source>
        <dbReference type="SAM" id="SignalP"/>
    </source>
</evidence>
<evidence type="ECO:0000259" key="7">
    <source>
        <dbReference type="Pfam" id="PF00394"/>
    </source>
</evidence>
<dbReference type="SUPFAM" id="SSF49503">
    <property type="entry name" value="Cupredoxins"/>
    <property type="match status" value="3"/>
</dbReference>
<dbReference type="Proteomes" id="UP001175353">
    <property type="component" value="Unassembled WGS sequence"/>
</dbReference>
<comment type="similarity">
    <text evidence="1">Belongs to the multicopper oxidase family.</text>
</comment>
<keyword evidence="2" id="KW-0479">Metal-binding</keyword>
<reference evidence="10" key="1">
    <citation type="submission" date="2023-06" db="EMBL/GenBank/DDBJ databases">
        <title>Black Yeasts Isolated from many extreme environments.</title>
        <authorList>
            <person name="Coleine C."/>
            <person name="Stajich J.E."/>
            <person name="Selbmann L."/>
        </authorList>
    </citation>
    <scope>NUCLEOTIDE SEQUENCE</scope>
    <source>
        <strain evidence="10">CCFEE 5200</strain>
    </source>
</reference>
<dbReference type="InterPro" id="IPR001117">
    <property type="entry name" value="Cu-oxidase_2nd"/>
</dbReference>